<proteinExistence type="predicted"/>
<dbReference type="AlphaFoldDB" id="A0AAD7ATV2"/>
<evidence type="ECO:0008006" key="3">
    <source>
        <dbReference type="Google" id="ProtNLM"/>
    </source>
</evidence>
<gene>
    <name evidence="1" type="ORF">DFH08DRAFT_7251</name>
</gene>
<dbReference type="Proteomes" id="UP001218218">
    <property type="component" value="Unassembled WGS sequence"/>
</dbReference>
<reference evidence="1" key="1">
    <citation type="submission" date="2023-03" db="EMBL/GenBank/DDBJ databases">
        <title>Massive genome expansion in bonnet fungi (Mycena s.s.) driven by repeated elements and novel gene families across ecological guilds.</title>
        <authorList>
            <consortium name="Lawrence Berkeley National Laboratory"/>
            <person name="Harder C.B."/>
            <person name="Miyauchi S."/>
            <person name="Viragh M."/>
            <person name="Kuo A."/>
            <person name="Thoen E."/>
            <person name="Andreopoulos B."/>
            <person name="Lu D."/>
            <person name="Skrede I."/>
            <person name="Drula E."/>
            <person name="Henrissat B."/>
            <person name="Morin E."/>
            <person name="Kohler A."/>
            <person name="Barry K."/>
            <person name="LaButti K."/>
            <person name="Morin E."/>
            <person name="Salamov A."/>
            <person name="Lipzen A."/>
            <person name="Mereny Z."/>
            <person name="Hegedus B."/>
            <person name="Baldrian P."/>
            <person name="Stursova M."/>
            <person name="Weitz H."/>
            <person name="Taylor A."/>
            <person name="Grigoriev I.V."/>
            <person name="Nagy L.G."/>
            <person name="Martin F."/>
            <person name="Kauserud H."/>
        </authorList>
    </citation>
    <scope>NUCLEOTIDE SEQUENCE</scope>
    <source>
        <strain evidence="1">CBHHK002</strain>
    </source>
</reference>
<sequence length="353" mass="39832">MSKKRKTRTPTRPSPAEWAKMIQYGKFSVADDQGQPLFFKVGDTASVLPNKTTIGTRLPAHRYWHAKILAIRARRQSSLKSRRSDPVQTRPPDVWVQINWFYSPTQISYENYIPGFRSGHCSKFERIYSDHLDCISALAFVAVTPMIKFRQDDPDQQPILDELFYYRYHLQTTTRSFSMQVYSRTDPDDVGLCGLCSAPYDVKNTDPLHVMHMCPRPNCRCFYHRSCLLEEGYWGPTADPLLRTSSSPDELLSKTQSVGFEAMNVPLDLLTLAGQPIVRGAALPALGITGNSRDVIYARRLVYAAMQGTAVPDAWEDHVDLPASLVSSHLHPIQLEETGDDLMLACPNCHGPI</sequence>
<comment type="caution">
    <text evidence="1">The sequence shown here is derived from an EMBL/GenBank/DDBJ whole genome shotgun (WGS) entry which is preliminary data.</text>
</comment>
<protein>
    <recommendedName>
        <fullName evidence="3">BAH domain-containing protein</fullName>
    </recommendedName>
</protein>
<organism evidence="1 2">
    <name type="scientific">Mycena albidolilacea</name>
    <dbReference type="NCBI Taxonomy" id="1033008"/>
    <lineage>
        <taxon>Eukaryota</taxon>
        <taxon>Fungi</taxon>
        <taxon>Dikarya</taxon>
        <taxon>Basidiomycota</taxon>
        <taxon>Agaricomycotina</taxon>
        <taxon>Agaricomycetes</taxon>
        <taxon>Agaricomycetidae</taxon>
        <taxon>Agaricales</taxon>
        <taxon>Marasmiineae</taxon>
        <taxon>Mycenaceae</taxon>
        <taxon>Mycena</taxon>
    </lineage>
</organism>
<name>A0AAD7ATV2_9AGAR</name>
<accession>A0AAD7ATV2</accession>
<evidence type="ECO:0000313" key="2">
    <source>
        <dbReference type="Proteomes" id="UP001218218"/>
    </source>
</evidence>
<dbReference type="EMBL" id="JARIHO010000001">
    <property type="protein sequence ID" value="KAJ7367849.1"/>
    <property type="molecule type" value="Genomic_DNA"/>
</dbReference>
<evidence type="ECO:0000313" key="1">
    <source>
        <dbReference type="EMBL" id="KAJ7367849.1"/>
    </source>
</evidence>
<keyword evidence="2" id="KW-1185">Reference proteome</keyword>